<proteinExistence type="predicted"/>
<evidence type="ECO:0000313" key="2">
    <source>
        <dbReference type="Proteomes" id="UP000516428"/>
    </source>
</evidence>
<name>A0A7H1B6Y9_9ACTN</name>
<organism evidence="1 2">
    <name type="scientific">Streptomyces xanthii</name>
    <dbReference type="NCBI Taxonomy" id="2768069"/>
    <lineage>
        <taxon>Bacteria</taxon>
        <taxon>Bacillati</taxon>
        <taxon>Actinomycetota</taxon>
        <taxon>Actinomycetes</taxon>
        <taxon>Kitasatosporales</taxon>
        <taxon>Streptomycetaceae</taxon>
        <taxon>Streptomyces</taxon>
    </lineage>
</organism>
<dbReference type="AlphaFoldDB" id="A0A7H1B6Y9"/>
<accession>A0A7H1B6Y9</accession>
<evidence type="ECO:0000313" key="1">
    <source>
        <dbReference type="EMBL" id="QNS04494.1"/>
    </source>
</evidence>
<dbReference type="EMBL" id="CP061281">
    <property type="protein sequence ID" value="QNS04494.1"/>
    <property type="molecule type" value="Genomic_DNA"/>
</dbReference>
<protein>
    <submittedName>
        <fullName evidence="1">Uncharacterized protein</fullName>
    </submittedName>
</protein>
<dbReference type="Proteomes" id="UP000516428">
    <property type="component" value="Chromosome"/>
</dbReference>
<sequence length="139" mass="14509">MTSLSSTSVGELWADGHRLPAGDALHLPDGRSYRVGLDPSVPAGFRLLERVPVSAEEVAYIDGLVEVRLEDGGVLWGGEGDHGSQGFAARLTASGALVWALFLEESNPFTRVAVEGPQAVFRSTSGVVVRLGVEGPGPA</sequence>
<dbReference type="RefSeq" id="WP_188337229.1">
    <property type="nucleotide sequence ID" value="NZ_CP061281.1"/>
</dbReference>
<gene>
    <name evidence="1" type="ORF">IAG42_13285</name>
</gene>
<reference evidence="1 2" key="1">
    <citation type="submission" date="2020-09" db="EMBL/GenBank/DDBJ databases">
        <title>A novel species.</title>
        <authorList>
            <person name="Gao J."/>
        </authorList>
    </citation>
    <scope>NUCLEOTIDE SEQUENCE [LARGE SCALE GENOMIC DNA]</scope>
    <source>
        <strain evidence="1 2">CRXT-Y-14</strain>
    </source>
</reference>
<keyword evidence="2" id="KW-1185">Reference proteome</keyword>
<dbReference type="KEGG" id="sxn:IAG42_13285"/>